<dbReference type="HAMAP" id="MF_01080">
    <property type="entry name" value="TruB_bact"/>
    <property type="match status" value="1"/>
</dbReference>
<evidence type="ECO:0000256" key="5">
    <source>
        <dbReference type="HAMAP-Rule" id="MF_01080"/>
    </source>
</evidence>
<dbReference type="NCBIfam" id="TIGR00431">
    <property type="entry name" value="TruB"/>
    <property type="match status" value="1"/>
</dbReference>
<dbReference type="SUPFAM" id="SSF55120">
    <property type="entry name" value="Pseudouridine synthase"/>
    <property type="match status" value="1"/>
</dbReference>
<sequence length="303" mass="33323">MAKRKSGRDVHGIVLLDKRLGVSSNKALQEVRRLLNANKAGHTGSLDPMASGLLPLCFGEATKVSALMLDDDKRYQVTLRLGLMTDTGDSEGAIVKQMPIPVFSSADLLSCLQRFTGPIAQVPPMYSALKHQGKKLYELAREGKTVERQARHITIYALNLLEYDRETVKLDVHCSKGTYIRSLAEDLGHALGSCATVIELRRTAAGMFRLENAHTLEQLEAMSESERLQCLIPVDAPLQQLPAVSLSDQQAVDIRQGRQIRIGGHPPGSVRMYNEQTFLGLGEILLDDKLAPKKIFNLNGQVA</sequence>
<evidence type="ECO:0000259" key="7">
    <source>
        <dbReference type="Pfam" id="PF09157"/>
    </source>
</evidence>
<dbReference type="CDD" id="cd02573">
    <property type="entry name" value="PseudoU_synth_EcTruB"/>
    <property type="match status" value="1"/>
</dbReference>
<keyword evidence="10" id="KW-1185">Reference proteome</keyword>
<dbReference type="EC" id="5.4.99.25" evidence="5"/>
<dbReference type="Pfam" id="PF16198">
    <property type="entry name" value="TruB_C_2"/>
    <property type="match status" value="1"/>
</dbReference>
<comment type="similarity">
    <text evidence="2 5">Belongs to the pseudouridine synthase TruB family. Type 1 subfamily.</text>
</comment>
<accession>A0ABT1TDV2</accession>
<dbReference type="EMBL" id="JANIBJ010000005">
    <property type="protein sequence ID" value="MCQ8103292.1"/>
    <property type="molecule type" value="Genomic_DNA"/>
</dbReference>
<proteinExistence type="inferred from homology"/>
<evidence type="ECO:0000256" key="1">
    <source>
        <dbReference type="ARBA" id="ARBA00000385"/>
    </source>
</evidence>
<evidence type="ECO:0000256" key="4">
    <source>
        <dbReference type="ARBA" id="ARBA00023235"/>
    </source>
</evidence>
<dbReference type="Gene3D" id="3.30.2350.10">
    <property type="entry name" value="Pseudouridine synthase"/>
    <property type="match status" value="1"/>
</dbReference>
<evidence type="ECO:0000313" key="9">
    <source>
        <dbReference type="EMBL" id="MCQ8103292.1"/>
    </source>
</evidence>
<dbReference type="Pfam" id="PF09157">
    <property type="entry name" value="TruB-C_2"/>
    <property type="match status" value="1"/>
</dbReference>
<comment type="catalytic activity">
    <reaction evidence="1 5">
        <text>uridine(55) in tRNA = pseudouridine(55) in tRNA</text>
        <dbReference type="Rhea" id="RHEA:42532"/>
        <dbReference type="Rhea" id="RHEA-COMP:10101"/>
        <dbReference type="Rhea" id="RHEA-COMP:10102"/>
        <dbReference type="ChEBI" id="CHEBI:65314"/>
        <dbReference type="ChEBI" id="CHEBI:65315"/>
        <dbReference type="EC" id="5.4.99.25"/>
    </reaction>
</comment>
<feature type="active site" description="Nucleophile" evidence="5">
    <location>
        <position position="47"/>
    </location>
</feature>
<dbReference type="CDD" id="cd21152">
    <property type="entry name" value="PUA_TruB_bacterial"/>
    <property type="match status" value="1"/>
</dbReference>
<feature type="domain" description="tRNA pseudouridylate synthase B C-terminal" evidence="8">
    <location>
        <begin position="181"/>
        <end position="238"/>
    </location>
</feature>
<evidence type="ECO:0000259" key="6">
    <source>
        <dbReference type="Pfam" id="PF01509"/>
    </source>
</evidence>
<dbReference type="InterPro" id="IPR020103">
    <property type="entry name" value="PsdUridine_synth_cat_dom_sf"/>
</dbReference>
<comment type="caution">
    <text evidence="9">The sequence shown here is derived from an EMBL/GenBank/DDBJ whole genome shotgun (WGS) entry which is preliminary data.</text>
</comment>
<dbReference type="InterPro" id="IPR015240">
    <property type="entry name" value="tRNA_sdUridine_synth_fam1_C"/>
</dbReference>
<organism evidence="9 10">
    <name type="scientific">Methylomonas subterranea</name>
    <dbReference type="NCBI Taxonomy" id="2952225"/>
    <lineage>
        <taxon>Bacteria</taxon>
        <taxon>Pseudomonadati</taxon>
        <taxon>Pseudomonadota</taxon>
        <taxon>Gammaproteobacteria</taxon>
        <taxon>Methylococcales</taxon>
        <taxon>Methylococcaceae</taxon>
        <taxon>Methylomonas</taxon>
    </lineage>
</organism>
<dbReference type="InterPro" id="IPR002501">
    <property type="entry name" value="PsdUridine_synth_N"/>
</dbReference>
<name>A0ABT1TDV2_9GAMM</name>
<comment type="function">
    <text evidence="5">Responsible for synthesis of pseudouridine from uracil-55 in the psi GC loop of transfer RNAs.</text>
</comment>
<feature type="domain" description="tRNA pseudouridine synthase II TruB subfamily 1 C-terminal" evidence="7">
    <location>
        <begin position="242"/>
        <end position="294"/>
    </location>
</feature>
<dbReference type="InterPro" id="IPR014780">
    <property type="entry name" value="tRNA_psdUridine_synth_TruB"/>
</dbReference>
<evidence type="ECO:0000256" key="2">
    <source>
        <dbReference type="ARBA" id="ARBA00005642"/>
    </source>
</evidence>
<dbReference type="PANTHER" id="PTHR13767">
    <property type="entry name" value="TRNA-PSEUDOURIDINE SYNTHASE"/>
    <property type="match status" value="1"/>
</dbReference>
<keyword evidence="4 5" id="KW-0413">Isomerase</keyword>
<keyword evidence="3 5" id="KW-0819">tRNA processing</keyword>
<dbReference type="PANTHER" id="PTHR13767:SF2">
    <property type="entry name" value="PSEUDOURIDYLATE SYNTHASE TRUB1"/>
    <property type="match status" value="1"/>
</dbReference>
<dbReference type="GO" id="GO:0160148">
    <property type="term" value="F:tRNA pseudouridine(55) synthase activity"/>
    <property type="evidence" value="ECO:0007669"/>
    <property type="project" value="UniProtKB-EC"/>
</dbReference>
<evidence type="ECO:0000256" key="3">
    <source>
        <dbReference type="ARBA" id="ARBA00022694"/>
    </source>
</evidence>
<protein>
    <recommendedName>
        <fullName evidence="5">tRNA pseudouridine synthase B</fullName>
        <ecNumber evidence="5">5.4.99.25</ecNumber>
    </recommendedName>
    <alternativeName>
        <fullName evidence="5">tRNA pseudouridine(55) synthase</fullName>
        <shortName evidence="5">Psi55 synthase</shortName>
    </alternativeName>
    <alternativeName>
        <fullName evidence="5">tRNA pseudouridylate synthase</fullName>
    </alternativeName>
    <alternativeName>
        <fullName evidence="5">tRNA-uridine isomerase</fullName>
    </alternativeName>
</protein>
<gene>
    <name evidence="5 9" type="primary">truB</name>
    <name evidence="9" type="ORF">NP590_04160</name>
</gene>
<dbReference type="RefSeq" id="WP_256600977.1">
    <property type="nucleotide sequence ID" value="NZ_JANIBJ010000005.1"/>
</dbReference>
<reference evidence="9 10" key="1">
    <citation type="submission" date="2022-07" db="EMBL/GenBank/DDBJ databases">
        <title>Methylomonas rivi sp. nov., Methylomonas rosea sp. nov., Methylomonas aureus sp. nov. and Methylomonas subterranea sp. nov., four novel methanotrophs isolated from a freshwater creek and the deep terrestrial subsurface.</title>
        <authorList>
            <person name="Abin C."/>
            <person name="Sankaranarayanan K."/>
            <person name="Garner C."/>
            <person name="Sindelar R."/>
            <person name="Kotary K."/>
            <person name="Garner R."/>
            <person name="Barclay S."/>
            <person name="Lawson P."/>
            <person name="Krumholz L."/>
        </authorList>
    </citation>
    <scope>NUCLEOTIDE SEQUENCE [LARGE SCALE GENOMIC DNA]</scope>
    <source>
        <strain evidence="9 10">SURF-2</strain>
    </source>
</reference>
<dbReference type="InterPro" id="IPR032819">
    <property type="entry name" value="TruB_C"/>
</dbReference>
<dbReference type="InterPro" id="IPR036974">
    <property type="entry name" value="PUA_sf"/>
</dbReference>
<dbReference type="SUPFAM" id="SSF88697">
    <property type="entry name" value="PUA domain-like"/>
    <property type="match status" value="1"/>
</dbReference>
<evidence type="ECO:0000259" key="8">
    <source>
        <dbReference type="Pfam" id="PF16198"/>
    </source>
</evidence>
<evidence type="ECO:0000313" key="10">
    <source>
        <dbReference type="Proteomes" id="UP001524499"/>
    </source>
</evidence>
<feature type="domain" description="Pseudouridine synthase II N-terminal" evidence="6">
    <location>
        <begin position="32"/>
        <end position="180"/>
    </location>
</feature>
<dbReference type="Proteomes" id="UP001524499">
    <property type="component" value="Unassembled WGS sequence"/>
</dbReference>
<dbReference type="Pfam" id="PF01509">
    <property type="entry name" value="TruB_N"/>
    <property type="match status" value="1"/>
</dbReference>
<dbReference type="Gene3D" id="2.30.130.10">
    <property type="entry name" value="PUA domain"/>
    <property type="match status" value="1"/>
</dbReference>
<dbReference type="InterPro" id="IPR015947">
    <property type="entry name" value="PUA-like_sf"/>
</dbReference>